<evidence type="ECO:0000313" key="3">
    <source>
        <dbReference type="Proteomes" id="UP000812440"/>
    </source>
</evidence>
<feature type="non-terminal residue" evidence="2">
    <location>
        <position position="195"/>
    </location>
</feature>
<dbReference type="EMBL" id="JAACNH010000002">
    <property type="protein sequence ID" value="KAG8450672.1"/>
    <property type="molecule type" value="Genomic_DNA"/>
</dbReference>
<feature type="domain" description="ELMO" evidence="1">
    <location>
        <begin position="162"/>
        <end position="195"/>
    </location>
</feature>
<dbReference type="PROSITE" id="PS51335">
    <property type="entry name" value="ELMO"/>
    <property type="match status" value="1"/>
</dbReference>
<reference evidence="2" key="1">
    <citation type="thesis" date="2020" institute="ProQuest LLC" country="789 East Eisenhower Parkway, Ann Arbor, MI, USA">
        <title>Comparative Genomics and Chromosome Evolution.</title>
        <authorList>
            <person name="Mudd A.B."/>
        </authorList>
    </citation>
    <scope>NUCLEOTIDE SEQUENCE</scope>
    <source>
        <strain evidence="2">Female2</strain>
        <tissue evidence="2">Blood</tissue>
    </source>
</reference>
<dbReference type="AlphaFoldDB" id="A0A8T2K235"/>
<evidence type="ECO:0000259" key="1">
    <source>
        <dbReference type="PROSITE" id="PS51335"/>
    </source>
</evidence>
<organism evidence="2 3">
    <name type="scientific">Hymenochirus boettgeri</name>
    <name type="common">Congo dwarf clawed frog</name>
    <dbReference type="NCBI Taxonomy" id="247094"/>
    <lineage>
        <taxon>Eukaryota</taxon>
        <taxon>Metazoa</taxon>
        <taxon>Chordata</taxon>
        <taxon>Craniata</taxon>
        <taxon>Vertebrata</taxon>
        <taxon>Euteleostomi</taxon>
        <taxon>Amphibia</taxon>
        <taxon>Batrachia</taxon>
        <taxon>Anura</taxon>
        <taxon>Pipoidea</taxon>
        <taxon>Pipidae</taxon>
        <taxon>Pipinae</taxon>
        <taxon>Hymenochirus</taxon>
    </lineage>
</organism>
<dbReference type="Proteomes" id="UP000812440">
    <property type="component" value="Chromosome 2"/>
</dbReference>
<dbReference type="PANTHER" id="PTHR12771">
    <property type="entry name" value="ENGULFMENT AND CELL MOTILITY"/>
    <property type="match status" value="1"/>
</dbReference>
<comment type="caution">
    <text evidence="2">The sequence shown here is derived from an EMBL/GenBank/DDBJ whole genome shotgun (WGS) entry which is preliminary data.</text>
</comment>
<accession>A0A8T2K235</accession>
<keyword evidence="3" id="KW-1185">Reference proteome</keyword>
<sequence>MDSEIMNGSAVNSDLPGTQSNFLPAMKSLPISAVKQNIILQTLINGDELSAQEHGNEDLLRAQEEWEALETIQTELRCEKPGLLGDVPGQSNIISFNEALQFFQTADMSAFMSKIKPTVQRTGLSVIYHLLFGPPRLNKELHAERDLVLAIAQSPLDSSQPVYIRVLQTIYKRLTGARFDCPLYGSHWEQIGFQG</sequence>
<evidence type="ECO:0000313" key="2">
    <source>
        <dbReference type="EMBL" id="KAG8450672.1"/>
    </source>
</evidence>
<dbReference type="Pfam" id="PF04727">
    <property type="entry name" value="ELMO_CED12"/>
    <property type="match status" value="1"/>
</dbReference>
<dbReference type="InterPro" id="IPR006816">
    <property type="entry name" value="ELMO_dom"/>
</dbReference>
<protein>
    <recommendedName>
        <fullName evidence="1">ELMO domain-containing protein</fullName>
    </recommendedName>
</protein>
<dbReference type="PANTHER" id="PTHR12771:SF2">
    <property type="entry name" value="ELMO DOMAIN-CONTAINING PROTEIN 3"/>
    <property type="match status" value="1"/>
</dbReference>
<proteinExistence type="predicted"/>
<gene>
    <name evidence="2" type="ORF">GDO86_003087</name>
</gene>
<name>A0A8T2K235_9PIPI</name>
<dbReference type="OrthoDB" id="266227at2759"/>
<dbReference type="InterPro" id="IPR050868">
    <property type="entry name" value="ELMO_domain-containing"/>
</dbReference>